<protein>
    <submittedName>
        <fullName evidence="9">Peptide/nickel transport system ATP-binding protein/oligopeptide transport system ATP-binding protein</fullName>
    </submittedName>
</protein>
<dbReference type="InterPro" id="IPR027417">
    <property type="entry name" value="P-loop_NTPase"/>
</dbReference>
<dbReference type="STRING" id="1166073.SAMN05192530_102530"/>
<dbReference type="InterPro" id="IPR003439">
    <property type="entry name" value="ABC_transporter-like_ATP-bd"/>
</dbReference>
<dbReference type="PANTHER" id="PTHR43297:SF2">
    <property type="entry name" value="DIPEPTIDE TRANSPORT ATP-BINDING PROTEIN DPPD"/>
    <property type="match status" value="1"/>
</dbReference>
<evidence type="ECO:0000256" key="4">
    <source>
        <dbReference type="ARBA" id="ARBA00022475"/>
    </source>
</evidence>
<dbReference type="PROSITE" id="PS50893">
    <property type="entry name" value="ABC_TRANSPORTER_2"/>
    <property type="match status" value="1"/>
</dbReference>
<evidence type="ECO:0000313" key="9">
    <source>
        <dbReference type="EMBL" id="SDN94369.1"/>
    </source>
</evidence>
<dbReference type="FunFam" id="3.40.50.300:FF:000016">
    <property type="entry name" value="Oligopeptide ABC transporter ATP-binding component"/>
    <property type="match status" value="1"/>
</dbReference>
<dbReference type="InterPro" id="IPR050388">
    <property type="entry name" value="ABC_Ni/Peptide_Import"/>
</dbReference>
<evidence type="ECO:0000259" key="8">
    <source>
        <dbReference type="PROSITE" id="PS50893"/>
    </source>
</evidence>
<dbReference type="PROSITE" id="PS00211">
    <property type="entry name" value="ABC_TRANSPORTER_1"/>
    <property type="match status" value="1"/>
</dbReference>
<keyword evidence="3" id="KW-0813">Transport</keyword>
<keyword evidence="10" id="KW-1185">Reference proteome</keyword>
<dbReference type="InterPro" id="IPR013563">
    <property type="entry name" value="Oligopep_ABC_C"/>
</dbReference>
<dbReference type="InterPro" id="IPR003593">
    <property type="entry name" value="AAA+_ATPase"/>
</dbReference>
<dbReference type="GO" id="GO:0055085">
    <property type="term" value="P:transmembrane transport"/>
    <property type="evidence" value="ECO:0007669"/>
    <property type="project" value="UniProtKB-ARBA"/>
</dbReference>
<dbReference type="GO" id="GO:0016887">
    <property type="term" value="F:ATP hydrolysis activity"/>
    <property type="evidence" value="ECO:0007669"/>
    <property type="project" value="InterPro"/>
</dbReference>
<dbReference type="EMBL" id="FNIT01000002">
    <property type="protein sequence ID" value="SDN94369.1"/>
    <property type="molecule type" value="Genomic_DNA"/>
</dbReference>
<name>A0A1H0FIW0_9HYPH</name>
<dbReference type="Pfam" id="PF00005">
    <property type="entry name" value="ABC_tran"/>
    <property type="match status" value="1"/>
</dbReference>
<evidence type="ECO:0000256" key="6">
    <source>
        <dbReference type="ARBA" id="ARBA00022840"/>
    </source>
</evidence>
<accession>A0A1H0FIW0</accession>
<keyword evidence="4" id="KW-1003">Cell membrane</keyword>
<dbReference type="InterPro" id="IPR017871">
    <property type="entry name" value="ABC_transporter-like_CS"/>
</dbReference>
<dbReference type="CDD" id="cd03257">
    <property type="entry name" value="ABC_NikE_OppD_transporters"/>
    <property type="match status" value="1"/>
</dbReference>
<keyword evidence="5" id="KW-0547">Nucleotide-binding</keyword>
<dbReference type="SUPFAM" id="SSF52540">
    <property type="entry name" value="P-loop containing nucleoside triphosphate hydrolases"/>
    <property type="match status" value="1"/>
</dbReference>
<dbReference type="RefSeq" id="WP_280140052.1">
    <property type="nucleotide sequence ID" value="NZ_FNIT01000002.1"/>
</dbReference>
<gene>
    <name evidence="9" type="ORF">SAMN05192530_102530</name>
</gene>
<dbReference type="Proteomes" id="UP000198793">
    <property type="component" value="Unassembled WGS sequence"/>
</dbReference>
<keyword evidence="6 9" id="KW-0067">ATP-binding</keyword>
<dbReference type="Gene3D" id="3.40.50.300">
    <property type="entry name" value="P-loop containing nucleotide triphosphate hydrolases"/>
    <property type="match status" value="1"/>
</dbReference>
<dbReference type="Pfam" id="PF08352">
    <property type="entry name" value="oligo_HPY"/>
    <property type="match status" value="1"/>
</dbReference>
<comment type="similarity">
    <text evidence="2">Belongs to the ABC transporter superfamily.</text>
</comment>
<dbReference type="GO" id="GO:0005524">
    <property type="term" value="F:ATP binding"/>
    <property type="evidence" value="ECO:0007669"/>
    <property type="project" value="UniProtKB-KW"/>
</dbReference>
<evidence type="ECO:0000256" key="1">
    <source>
        <dbReference type="ARBA" id="ARBA00004417"/>
    </source>
</evidence>
<reference evidence="9 10" key="1">
    <citation type="submission" date="2016-10" db="EMBL/GenBank/DDBJ databases">
        <authorList>
            <person name="de Groot N.N."/>
        </authorList>
    </citation>
    <scope>NUCLEOTIDE SEQUENCE [LARGE SCALE GENOMIC DNA]</scope>
    <source>
        <strain evidence="10">L7-484,KACC 16230,DSM 25025</strain>
    </source>
</reference>
<proteinExistence type="inferred from homology"/>
<keyword evidence="7" id="KW-0472">Membrane</keyword>
<dbReference type="NCBIfam" id="TIGR01727">
    <property type="entry name" value="oligo_HPY"/>
    <property type="match status" value="1"/>
</dbReference>
<organism evidence="9 10">
    <name type="scientific">Aureimonas jatrophae</name>
    <dbReference type="NCBI Taxonomy" id="1166073"/>
    <lineage>
        <taxon>Bacteria</taxon>
        <taxon>Pseudomonadati</taxon>
        <taxon>Pseudomonadota</taxon>
        <taxon>Alphaproteobacteria</taxon>
        <taxon>Hyphomicrobiales</taxon>
        <taxon>Aurantimonadaceae</taxon>
        <taxon>Aureimonas</taxon>
    </lineage>
</organism>
<evidence type="ECO:0000313" key="10">
    <source>
        <dbReference type="Proteomes" id="UP000198793"/>
    </source>
</evidence>
<dbReference type="PANTHER" id="PTHR43297">
    <property type="entry name" value="OLIGOPEPTIDE TRANSPORT ATP-BINDING PROTEIN APPD"/>
    <property type="match status" value="1"/>
</dbReference>
<dbReference type="SMART" id="SM00382">
    <property type="entry name" value="AAA"/>
    <property type="match status" value="1"/>
</dbReference>
<evidence type="ECO:0000256" key="3">
    <source>
        <dbReference type="ARBA" id="ARBA00022448"/>
    </source>
</evidence>
<dbReference type="AlphaFoldDB" id="A0A1H0FIW0"/>
<feature type="domain" description="ABC transporter" evidence="8">
    <location>
        <begin position="13"/>
        <end position="265"/>
    </location>
</feature>
<evidence type="ECO:0000256" key="2">
    <source>
        <dbReference type="ARBA" id="ARBA00005417"/>
    </source>
</evidence>
<dbReference type="GO" id="GO:0005886">
    <property type="term" value="C:plasma membrane"/>
    <property type="evidence" value="ECO:0007669"/>
    <property type="project" value="UniProtKB-SubCell"/>
</dbReference>
<evidence type="ECO:0000256" key="5">
    <source>
        <dbReference type="ARBA" id="ARBA00022741"/>
    </source>
</evidence>
<sequence>MSRSDAALAPPLLEVDDLQTSFSIGEGREVRAVDGVGFSLRAGETVAIVGESGSGKSVTSLSIMRLLPKKVGWISRGSIRLRGRDLVNLSDREMRGVRGNDIGMIFQEPMTSLNPVHTVGEQIAEVVREHQRLPRAAARARAVDMLRLVGIPEPERRANSFPHEMSGGMRQRAMIAMALACEPSVLIADEPTTALDVTIQAQILDLMRSLQERLGMAIVFITHDLGVVAEMADRVVVMYAGQVVETGSVREIFSRPLMPYTAGLMRAIPRLGASTERSRLQTIPGYVPPLSRLPAGCRFRTRCAHALARCAEGEPPLEAAGEGRSVRCFRWRELELAEAAA</sequence>
<comment type="subcellular location">
    <subcellularLocation>
        <location evidence="1">Cell inner membrane</location>
        <topology evidence="1">Peripheral membrane protein</topology>
    </subcellularLocation>
</comment>
<evidence type="ECO:0000256" key="7">
    <source>
        <dbReference type="ARBA" id="ARBA00023136"/>
    </source>
</evidence>
<dbReference type="GO" id="GO:0015833">
    <property type="term" value="P:peptide transport"/>
    <property type="evidence" value="ECO:0007669"/>
    <property type="project" value="InterPro"/>
</dbReference>